<dbReference type="OrthoDB" id="3268648at2"/>
<accession>A0A2T0JXX9</accession>
<dbReference type="PANTHER" id="PTHR30469">
    <property type="entry name" value="MULTIDRUG RESISTANCE PROTEIN MDTA"/>
    <property type="match status" value="1"/>
</dbReference>
<organism evidence="1 2">
    <name type="scientific">Actinoplanes italicus</name>
    <dbReference type="NCBI Taxonomy" id="113567"/>
    <lineage>
        <taxon>Bacteria</taxon>
        <taxon>Bacillati</taxon>
        <taxon>Actinomycetota</taxon>
        <taxon>Actinomycetes</taxon>
        <taxon>Micromonosporales</taxon>
        <taxon>Micromonosporaceae</taxon>
        <taxon>Actinoplanes</taxon>
    </lineage>
</organism>
<reference evidence="1 2" key="1">
    <citation type="submission" date="2018-03" db="EMBL/GenBank/DDBJ databases">
        <title>Genomic Encyclopedia of Archaeal and Bacterial Type Strains, Phase II (KMG-II): from individual species to whole genera.</title>
        <authorList>
            <person name="Goeker M."/>
        </authorList>
    </citation>
    <scope>NUCLEOTIDE SEQUENCE [LARGE SCALE GENOMIC DNA]</scope>
    <source>
        <strain evidence="1 2">DSM 43146</strain>
    </source>
</reference>
<comment type="caution">
    <text evidence="1">The sequence shown here is derived from an EMBL/GenBank/DDBJ whole genome shotgun (WGS) entry which is preliminary data.</text>
</comment>
<dbReference type="PANTHER" id="PTHR30469:SF20">
    <property type="entry name" value="EFFLUX RND TRANSPORTER PERIPLASMIC ADAPTOR SUBUNIT"/>
    <property type="match status" value="1"/>
</dbReference>
<dbReference type="RefSeq" id="WP_106328929.1">
    <property type="nucleotide sequence ID" value="NZ_BOMO01000127.1"/>
</dbReference>
<dbReference type="GO" id="GO:0015562">
    <property type="term" value="F:efflux transmembrane transporter activity"/>
    <property type="evidence" value="ECO:0007669"/>
    <property type="project" value="TreeGrafter"/>
</dbReference>
<dbReference type="Proteomes" id="UP000239415">
    <property type="component" value="Unassembled WGS sequence"/>
</dbReference>
<proteinExistence type="predicted"/>
<evidence type="ECO:0008006" key="3">
    <source>
        <dbReference type="Google" id="ProtNLM"/>
    </source>
</evidence>
<evidence type="ECO:0000313" key="2">
    <source>
        <dbReference type="Proteomes" id="UP000239415"/>
    </source>
</evidence>
<gene>
    <name evidence="1" type="ORF">CLV67_12522</name>
</gene>
<dbReference type="GO" id="GO:1990281">
    <property type="term" value="C:efflux pump complex"/>
    <property type="evidence" value="ECO:0007669"/>
    <property type="project" value="TreeGrafter"/>
</dbReference>
<sequence length="373" mass="38603">MLANTDAPPRRRRTRRWLAAGAAVLVAAGAAVLITRPHDPEKPVPEATEAVTTITLERRDLSTSKSISGTIGYGGTRPVEGHKQATVTWLPAPGATVKRGKQLYRADDRPVPLFYGGMPLYRPITGKGLIGRDVRIIADNLKALGYAIGVQPSPGSWVQPGPVQLRKGEGVLTAQLIVAIKKWQRDQSLPETGAVAVGDVEVLSGAVRVESIAVQPGAPANGPLMTVTATRKVITVSAELAEAASIERGAAVTVDLPDERTVPGRVLAVGRALTAADGTVADTTPKLTITVTVDNAAAISKIDSADVEVNFAGKVREGVLAAPVEALVALAEGGYAVQTESGLTAVTTGMFAQGWVEITGDGLAEGTTVVVAS</sequence>
<protein>
    <recommendedName>
        <fullName evidence="3">Multidrug efflux pump subunit AcrA (Membrane-fusion protein)</fullName>
    </recommendedName>
</protein>
<dbReference type="EMBL" id="PVMZ01000025">
    <property type="protein sequence ID" value="PRX13312.1"/>
    <property type="molecule type" value="Genomic_DNA"/>
</dbReference>
<dbReference type="AlphaFoldDB" id="A0A2T0JXX9"/>
<name>A0A2T0JXX9_9ACTN</name>
<keyword evidence="2" id="KW-1185">Reference proteome</keyword>
<evidence type="ECO:0000313" key="1">
    <source>
        <dbReference type="EMBL" id="PRX13312.1"/>
    </source>
</evidence>